<protein>
    <recommendedName>
        <fullName evidence="4 9">DNA-directed RNA polymerase III subunit RPC3</fullName>
        <shortName evidence="9">RNA polymerase III subunit C3</shortName>
    </recommendedName>
</protein>
<comment type="function">
    <text evidence="8 9">DNA-dependent RNA polymerase catalyzes the transcription of DNA into RNA using the four ribonucleoside triphosphates as substrates. Specific core component of RNA polymerase III which synthesizes small RNAs, such as 5S rRNA and tRNAs.</text>
</comment>
<dbReference type="InterPro" id="IPR015637">
    <property type="entry name" value="MUG/TDG"/>
</dbReference>
<dbReference type="Pfam" id="PF08221">
    <property type="entry name" value="HTH_9"/>
    <property type="match status" value="1"/>
</dbReference>
<dbReference type="Proteomes" id="UP000078561">
    <property type="component" value="Unassembled WGS sequence"/>
</dbReference>
<evidence type="ECO:0000256" key="5">
    <source>
        <dbReference type="ARBA" id="ARBA00022478"/>
    </source>
</evidence>
<dbReference type="InterPro" id="IPR013197">
    <property type="entry name" value="RNA_pol_III_RPC82-rel_HTH"/>
</dbReference>
<feature type="domain" description="RNA polymerase III Rpc82 C -terminal" evidence="11">
    <location>
        <begin position="320"/>
        <end position="558"/>
    </location>
</feature>
<dbReference type="SUPFAM" id="SSF52141">
    <property type="entry name" value="Uracil-DNA glycosylase-like"/>
    <property type="match status" value="1"/>
</dbReference>
<keyword evidence="5 9" id="KW-0240">DNA-directed RNA polymerase</keyword>
<dbReference type="GO" id="GO:0000700">
    <property type="term" value="F:mismatch base pair DNA N-glycosylase activity"/>
    <property type="evidence" value="ECO:0007669"/>
    <property type="project" value="InterPro"/>
</dbReference>
<dbReference type="CDD" id="cd10028">
    <property type="entry name" value="UDG-F2_TDG_MUG"/>
    <property type="match status" value="1"/>
</dbReference>
<dbReference type="GO" id="GO:0005666">
    <property type="term" value="C:RNA polymerase III complex"/>
    <property type="evidence" value="ECO:0007669"/>
    <property type="project" value="UniProtKB-UniRule"/>
</dbReference>
<evidence type="ECO:0000256" key="6">
    <source>
        <dbReference type="ARBA" id="ARBA00023163"/>
    </source>
</evidence>
<dbReference type="InterPro" id="IPR055207">
    <property type="entry name" value="POLR3C_WHD"/>
</dbReference>
<name>A0A168SSB4_ABSGL</name>
<dbReference type="EMBL" id="LT554937">
    <property type="protein sequence ID" value="SAM08858.1"/>
    <property type="molecule type" value="Genomic_DNA"/>
</dbReference>
<evidence type="ECO:0000256" key="8">
    <source>
        <dbReference type="ARBA" id="ARBA00025127"/>
    </source>
</evidence>
<dbReference type="Pfam" id="PF03167">
    <property type="entry name" value="UDG"/>
    <property type="match status" value="1"/>
</dbReference>
<dbReference type="InParanoid" id="A0A168SSB4"/>
<dbReference type="PANTHER" id="PTHR12949:SF0">
    <property type="entry name" value="DNA-DIRECTED RNA POLYMERASE III SUBUNIT RPC3"/>
    <property type="match status" value="1"/>
</dbReference>
<dbReference type="InterPro" id="IPR039748">
    <property type="entry name" value="RPC3"/>
</dbReference>
<evidence type="ECO:0000259" key="11">
    <source>
        <dbReference type="Pfam" id="PF05645"/>
    </source>
</evidence>
<evidence type="ECO:0000256" key="4">
    <source>
        <dbReference type="ARBA" id="ARBA00016689"/>
    </source>
</evidence>
<evidence type="ECO:0000256" key="7">
    <source>
        <dbReference type="ARBA" id="ARBA00023242"/>
    </source>
</evidence>
<dbReference type="InterPro" id="IPR036388">
    <property type="entry name" value="WH-like_DNA-bd_sf"/>
</dbReference>
<dbReference type="SUPFAM" id="SSF46785">
    <property type="entry name" value="Winged helix' DNA-binding domain"/>
    <property type="match status" value="1"/>
</dbReference>
<feature type="domain" description="Uracil-DNA glycosylase-like" evidence="10">
    <location>
        <begin position="27"/>
        <end position="162"/>
    </location>
</feature>
<evidence type="ECO:0000313" key="14">
    <source>
        <dbReference type="EMBL" id="SAM08858.1"/>
    </source>
</evidence>
<evidence type="ECO:0000259" key="12">
    <source>
        <dbReference type="Pfam" id="PF08221"/>
    </source>
</evidence>
<comment type="subunit">
    <text evidence="3 9">Component of the RNA polymerase III (Pol III) complex consisting of 17 subunits.</text>
</comment>
<feature type="domain" description="DNA-directed RNA polymerase III subunit RPC3 winged-helix" evidence="13">
    <location>
        <begin position="563"/>
        <end position="639"/>
    </location>
</feature>
<dbReference type="OrthoDB" id="272392at2759"/>
<dbReference type="OMA" id="GQYVVHM"/>
<feature type="domain" description="RNA polymerase III subunit RPC82-related helix-turn-helix" evidence="12">
    <location>
        <begin position="188"/>
        <end position="243"/>
    </location>
</feature>
<dbReference type="AlphaFoldDB" id="A0A168SSB4"/>
<dbReference type="Pfam" id="PF22536">
    <property type="entry name" value="WHD_POLR3C"/>
    <property type="match status" value="1"/>
</dbReference>
<dbReference type="GO" id="GO:0006285">
    <property type="term" value="P:base-excision repair, AP site formation"/>
    <property type="evidence" value="ECO:0007669"/>
    <property type="project" value="InterPro"/>
</dbReference>
<dbReference type="FunCoup" id="A0A168SSB4">
    <property type="interactions" value="897"/>
</dbReference>
<proteinExistence type="inferred from homology"/>
<accession>A0A168SSB4</accession>
<dbReference type="InterPro" id="IPR036895">
    <property type="entry name" value="Uracil-DNA_glycosylase-like_sf"/>
</dbReference>
<dbReference type="InterPro" id="IPR008806">
    <property type="entry name" value="RNA_pol_III_Rpc82_C"/>
</dbReference>
<dbReference type="STRING" id="4829.A0A168SSB4"/>
<dbReference type="GO" id="GO:0006351">
    <property type="term" value="P:DNA-templated transcription"/>
    <property type="evidence" value="ECO:0007669"/>
    <property type="project" value="InterPro"/>
</dbReference>
<comment type="similarity">
    <text evidence="2 9">Belongs to the RNA polymerase beta chain family.</text>
</comment>
<dbReference type="PANTHER" id="PTHR12949">
    <property type="entry name" value="RNA POLYMERASE III DNA DIRECTED -RELATED"/>
    <property type="match status" value="1"/>
</dbReference>
<comment type="subcellular location">
    <subcellularLocation>
        <location evidence="1 9">Nucleus</location>
    </subcellularLocation>
</comment>
<gene>
    <name evidence="14" type="primary">ABSGL_14524.1 scaffold 14663</name>
</gene>
<evidence type="ECO:0000256" key="1">
    <source>
        <dbReference type="ARBA" id="ARBA00004123"/>
    </source>
</evidence>
<dbReference type="Gene3D" id="1.10.10.10">
    <property type="entry name" value="Winged helix-like DNA-binding domain superfamily/Winged helix DNA-binding domain"/>
    <property type="match status" value="4"/>
</dbReference>
<sequence>MPKSPYFKKTASASKLNTSDPLNKTIPDYIDYDLRVLFVGINPGLVDRPLTFKDDVLLTTDYGLGITNLSTRTTRKASDLTVAEQRANAPELTAKLAKYRPQVACFVGKGIYEIFSGRKKGVAMGLQPETIDWANGQGQTKLFVMPSTSGIVSAYQKPDKLKQVERNLDGSLLTHSCILSFIGSSNREIIEEEFGLFPSNVAHQVLMKGRLSLVDIVRFTKLTQRQVRESLTVLIQHGLCYFTEPVQNLTVREPTFYQMDANKIMFRLRMGSILRLTEETFNKEGTEICTQLFLHGRLTLTGLKECLAHDIDNWKSYLRTFTEMANKRYITAVLPEHSRSALDRLLAAEEKEAEKYTITTTKELQAIKRAAYDQIQAEFNVDEMAGMKRKAVDAMDFPSKRFALDNDMDGAGGQRKEEELIEVDETVYFTVNYDKYNMIFRNNIIVDFATERVNRTAGQVIKAFFEFGKDGMKSVKENDTPSATPMHIANLLSSDILTQGDIILQQDLFDKNKKPSAQEVVRGYITLLKMDQAGFIKNKDERGANQFTVNLAKLRESMKRKLLESLLRERLGVATCRIARILIEKGKLDESQVQKLAMLPPKDTREKLAQLNLHGFVEIQEVPKSADRAPGRSFHLWYVPLEKCYKELLVDVYRVIGNLQQRKKEELALRSRLLEKLNRQDVKENMDLLSDGDKANMANMDKVLQRLETSKNRLDAMVMILRDF</sequence>
<evidence type="ECO:0000259" key="10">
    <source>
        <dbReference type="Pfam" id="PF03167"/>
    </source>
</evidence>
<organism evidence="14">
    <name type="scientific">Absidia glauca</name>
    <name type="common">Pin mould</name>
    <dbReference type="NCBI Taxonomy" id="4829"/>
    <lineage>
        <taxon>Eukaryota</taxon>
        <taxon>Fungi</taxon>
        <taxon>Fungi incertae sedis</taxon>
        <taxon>Mucoromycota</taxon>
        <taxon>Mucoromycotina</taxon>
        <taxon>Mucoromycetes</taxon>
        <taxon>Mucorales</taxon>
        <taxon>Cunninghamellaceae</taxon>
        <taxon>Absidia</taxon>
    </lineage>
</organism>
<dbReference type="InterPro" id="IPR005122">
    <property type="entry name" value="Uracil-DNA_glycosylase-like"/>
</dbReference>
<evidence type="ECO:0000256" key="2">
    <source>
        <dbReference type="ARBA" id="ARBA00006835"/>
    </source>
</evidence>
<dbReference type="Pfam" id="PF05645">
    <property type="entry name" value="RNA_pol_Rpc82"/>
    <property type="match status" value="1"/>
</dbReference>
<evidence type="ECO:0000313" key="15">
    <source>
        <dbReference type="Proteomes" id="UP000078561"/>
    </source>
</evidence>
<evidence type="ECO:0000256" key="3">
    <source>
        <dbReference type="ARBA" id="ARBA00011206"/>
    </source>
</evidence>
<keyword evidence="6 9" id="KW-0804">Transcription</keyword>
<evidence type="ECO:0000256" key="9">
    <source>
        <dbReference type="RuleBase" id="RU367076"/>
    </source>
</evidence>
<keyword evidence="15" id="KW-1185">Reference proteome</keyword>
<reference evidence="14" key="1">
    <citation type="submission" date="2016-04" db="EMBL/GenBank/DDBJ databases">
        <authorList>
            <person name="Evans L.H."/>
            <person name="Alamgir A."/>
            <person name="Owens N."/>
            <person name="Weber N.D."/>
            <person name="Virtaneva K."/>
            <person name="Barbian K."/>
            <person name="Babar A."/>
            <person name="Rosenke K."/>
        </authorList>
    </citation>
    <scope>NUCLEOTIDE SEQUENCE [LARGE SCALE GENOMIC DNA]</scope>
    <source>
        <strain evidence="14">CBS 101.48</strain>
    </source>
</reference>
<keyword evidence="7 9" id="KW-0539">Nucleus</keyword>
<evidence type="ECO:0000259" key="13">
    <source>
        <dbReference type="Pfam" id="PF22536"/>
    </source>
</evidence>
<dbReference type="GO" id="GO:0003697">
    <property type="term" value="F:single-stranded DNA binding"/>
    <property type="evidence" value="ECO:0007669"/>
    <property type="project" value="UniProtKB-UniRule"/>
</dbReference>
<dbReference type="InterPro" id="IPR036390">
    <property type="entry name" value="WH_DNA-bd_sf"/>
</dbReference>
<dbReference type="Gene3D" id="3.40.470.10">
    <property type="entry name" value="Uracil-DNA glycosylase-like domain"/>
    <property type="match status" value="1"/>
</dbReference>